<reference evidence="2" key="1">
    <citation type="submission" date="2014-09" db="EMBL/GenBank/DDBJ databases">
        <authorList>
            <person name="Magalhaes I.L.F."/>
            <person name="Oliveira U."/>
            <person name="Santos F.R."/>
            <person name="Vidigal T.H.D.A."/>
            <person name="Brescovit A.D."/>
            <person name="Santos A.J."/>
        </authorList>
    </citation>
    <scope>NUCLEOTIDE SEQUENCE</scope>
    <source>
        <tissue evidence="2">Shoot tissue taken approximately 20 cm above the soil surface</tissue>
    </source>
</reference>
<organism evidence="2">
    <name type="scientific">Arundo donax</name>
    <name type="common">Giant reed</name>
    <name type="synonym">Donax arundinaceus</name>
    <dbReference type="NCBI Taxonomy" id="35708"/>
    <lineage>
        <taxon>Eukaryota</taxon>
        <taxon>Viridiplantae</taxon>
        <taxon>Streptophyta</taxon>
        <taxon>Embryophyta</taxon>
        <taxon>Tracheophyta</taxon>
        <taxon>Spermatophyta</taxon>
        <taxon>Magnoliopsida</taxon>
        <taxon>Liliopsida</taxon>
        <taxon>Poales</taxon>
        <taxon>Poaceae</taxon>
        <taxon>PACMAD clade</taxon>
        <taxon>Arundinoideae</taxon>
        <taxon>Arundineae</taxon>
        <taxon>Arundo</taxon>
    </lineage>
</organism>
<proteinExistence type="predicted"/>
<accession>A0A0A9EHN7</accession>
<feature type="compositionally biased region" description="Polar residues" evidence="1">
    <location>
        <begin position="9"/>
        <end position="20"/>
    </location>
</feature>
<reference evidence="2" key="2">
    <citation type="journal article" date="2015" name="Data Brief">
        <title>Shoot transcriptome of the giant reed, Arundo donax.</title>
        <authorList>
            <person name="Barrero R.A."/>
            <person name="Guerrero F.D."/>
            <person name="Moolhuijzen P."/>
            <person name="Goolsby J.A."/>
            <person name="Tidwell J."/>
            <person name="Bellgard S.E."/>
            <person name="Bellgard M.I."/>
        </authorList>
    </citation>
    <scope>NUCLEOTIDE SEQUENCE</scope>
    <source>
        <tissue evidence="2">Shoot tissue taken approximately 20 cm above the soil surface</tissue>
    </source>
</reference>
<feature type="region of interest" description="Disordered" evidence="1">
    <location>
        <begin position="1"/>
        <end position="36"/>
    </location>
</feature>
<dbReference type="AlphaFoldDB" id="A0A0A9EHN7"/>
<sequence length="36" mass="3891">MYGCAPAQNRPTRPSINHSLTKAPDKIPSSINPEKA</sequence>
<dbReference type="EMBL" id="GBRH01197641">
    <property type="protein sequence ID" value="JAE00255.1"/>
    <property type="molecule type" value="Transcribed_RNA"/>
</dbReference>
<evidence type="ECO:0000313" key="2">
    <source>
        <dbReference type="EMBL" id="JAE00255.1"/>
    </source>
</evidence>
<evidence type="ECO:0000256" key="1">
    <source>
        <dbReference type="SAM" id="MobiDB-lite"/>
    </source>
</evidence>
<name>A0A0A9EHN7_ARUDO</name>
<protein>
    <submittedName>
        <fullName evidence="2">Uncharacterized protein</fullName>
    </submittedName>
</protein>